<evidence type="ECO:0000256" key="5">
    <source>
        <dbReference type="ARBA" id="ARBA00022781"/>
    </source>
</evidence>
<dbReference type="RefSeq" id="WP_011394881.1">
    <property type="nucleotide sequence ID" value="NC_007645.1"/>
</dbReference>
<evidence type="ECO:0000256" key="9">
    <source>
        <dbReference type="ARBA" id="ARBA00023310"/>
    </source>
</evidence>
<dbReference type="STRING" id="349521.HCH_00915"/>
<evidence type="ECO:0000256" key="8">
    <source>
        <dbReference type="ARBA" id="ARBA00023196"/>
    </source>
</evidence>
<sequence>MPSRRQLQGKKELYATLNKIMTALKALAYAETRKLQRQIPPQLAIAERMRAAIAKLQQHPMADNPLNKLIIVLGTERGFCGDINRRLLDATAEIIRTTPCGVILVGDRLYRHAHADFEVLAQVTGPSVAEDVESVTDELVTLLTQHSARYPLIEVEILYYHEQEERPRRFPLFSKPMQGNSATNIAPMMYRPAQELLLELIPMYLFASLQSCLKDALLGENRKRLSHLEYATRHLQERMNALTLQTNMLRQEEIIEEIEALLFVVAD</sequence>
<evidence type="ECO:0000256" key="4">
    <source>
        <dbReference type="ARBA" id="ARBA00022448"/>
    </source>
</evidence>
<dbReference type="OrthoDB" id="187217at2"/>
<dbReference type="KEGG" id="hch:HCH_00915"/>
<evidence type="ECO:0000313" key="10">
    <source>
        <dbReference type="EMBL" id="ABC27806.1"/>
    </source>
</evidence>
<keyword evidence="6" id="KW-0406">Ion transport</keyword>
<accession>Q2SNG8</accession>
<keyword evidence="4" id="KW-0813">Transport</keyword>
<evidence type="ECO:0000256" key="1">
    <source>
        <dbReference type="ARBA" id="ARBA00003456"/>
    </source>
</evidence>
<dbReference type="Proteomes" id="UP000000238">
    <property type="component" value="Chromosome"/>
</dbReference>
<dbReference type="SUPFAM" id="SSF52943">
    <property type="entry name" value="ATP synthase (F1-ATPase), gamma subunit"/>
    <property type="match status" value="1"/>
</dbReference>
<dbReference type="HOGENOM" id="CLU_1007587_0_0_6"/>
<comment type="subcellular location">
    <subcellularLocation>
        <location evidence="2">Membrane</location>
        <topology evidence="2">Peripheral membrane protein</topology>
    </subcellularLocation>
</comment>
<keyword evidence="9" id="KW-0066">ATP synthesis</keyword>
<evidence type="ECO:0000256" key="3">
    <source>
        <dbReference type="ARBA" id="ARBA00007681"/>
    </source>
</evidence>
<evidence type="ECO:0000256" key="7">
    <source>
        <dbReference type="ARBA" id="ARBA00023136"/>
    </source>
</evidence>
<keyword evidence="7" id="KW-0472">Membrane</keyword>
<protein>
    <submittedName>
        <fullName evidence="10">F0F1-type ATP synthase, gamma subunit</fullName>
    </submittedName>
</protein>
<keyword evidence="8" id="KW-0139">CF(1)</keyword>
<organism evidence="10 11">
    <name type="scientific">Hahella chejuensis (strain KCTC 2396)</name>
    <dbReference type="NCBI Taxonomy" id="349521"/>
    <lineage>
        <taxon>Bacteria</taxon>
        <taxon>Pseudomonadati</taxon>
        <taxon>Pseudomonadota</taxon>
        <taxon>Gammaproteobacteria</taxon>
        <taxon>Oceanospirillales</taxon>
        <taxon>Hahellaceae</taxon>
        <taxon>Hahella</taxon>
    </lineage>
</organism>
<keyword evidence="5" id="KW-0375">Hydrogen ion transport</keyword>
<keyword evidence="11" id="KW-1185">Reference proteome</keyword>
<dbReference type="InterPro" id="IPR035968">
    <property type="entry name" value="ATP_synth_F1_ATPase_gsu"/>
</dbReference>
<evidence type="ECO:0000313" key="11">
    <source>
        <dbReference type="Proteomes" id="UP000000238"/>
    </source>
</evidence>
<name>Q2SNG8_HAHCH</name>
<comment type="function">
    <text evidence="1">Produces ATP from ADP in the presence of a proton gradient across the membrane. The gamma chain is believed to be important in regulating ATPase activity and the flow of protons through the CF(0) complex.</text>
</comment>
<proteinExistence type="inferred from homology"/>
<dbReference type="eggNOG" id="COG0224">
    <property type="taxonomic scope" value="Bacteria"/>
</dbReference>
<dbReference type="AlphaFoldDB" id="Q2SNG8"/>
<dbReference type="Gene3D" id="3.40.1380.10">
    <property type="match status" value="1"/>
</dbReference>
<dbReference type="InterPro" id="IPR000131">
    <property type="entry name" value="ATP_synth_F1_gsu"/>
</dbReference>
<dbReference type="GO" id="GO:0046933">
    <property type="term" value="F:proton-transporting ATP synthase activity, rotational mechanism"/>
    <property type="evidence" value="ECO:0007669"/>
    <property type="project" value="InterPro"/>
</dbReference>
<dbReference type="Pfam" id="PF00231">
    <property type="entry name" value="ATP-synt"/>
    <property type="match status" value="1"/>
</dbReference>
<dbReference type="EMBL" id="CP000155">
    <property type="protein sequence ID" value="ABC27806.1"/>
    <property type="molecule type" value="Genomic_DNA"/>
</dbReference>
<evidence type="ECO:0000256" key="2">
    <source>
        <dbReference type="ARBA" id="ARBA00004170"/>
    </source>
</evidence>
<dbReference type="GO" id="GO:0045259">
    <property type="term" value="C:proton-transporting ATP synthase complex"/>
    <property type="evidence" value="ECO:0007669"/>
    <property type="project" value="UniProtKB-KW"/>
</dbReference>
<comment type="similarity">
    <text evidence="3">Belongs to the ATPase gamma chain family.</text>
</comment>
<dbReference type="Gene3D" id="1.10.287.80">
    <property type="entry name" value="ATP synthase, gamma subunit, helix hairpin domain"/>
    <property type="match status" value="1"/>
</dbReference>
<evidence type="ECO:0000256" key="6">
    <source>
        <dbReference type="ARBA" id="ARBA00023065"/>
    </source>
</evidence>
<gene>
    <name evidence="10" type="primary">atpG1</name>
    <name evidence="10" type="ordered locus">HCH_00915</name>
</gene>
<reference evidence="10 11" key="1">
    <citation type="journal article" date="2005" name="Nucleic Acids Res.">
        <title>Genomic blueprint of Hahella chejuensis, a marine microbe producing an algicidal agent.</title>
        <authorList>
            <person name="Jeong H."/>
            <person name="Yim J.H."/>
            <person name="Lee C."/>
            <person name="Choi S.-H."/>
            <person name="Park Y.K."/>
            <person name="Yoon S.H."/>
            <person name="Hur C.-G."/>
            <person name="Kang H.-Y."/>
            <person name="Kim D."/>
            <person name="Lee H.H."/>
            <person name="Park K.H."/>
            <person name="Park S.-H."/>
            <person name="Park H.-S."/>
            <person name="Lee H.K."/>
            <person name="Oh T.K."/>
            <person name="Kim J.F."/>
        </authorList>
    </citation>
    <scope>NUCLEOTIDE SEQUENCE [LARGE SCALE GENOMIC DNA]</scope>
    <source>
        <strain evidence="10 11">KCTC 2396</strain>
    </source>
</reference>